<dbReference type="AlphaFoldDB" id="A0A2J6PXD6"/>
<protein>
    <submittedName>
        <fullName evidence="1">Uncharacterized protein</fullName>
    </submittedName>
</protein>
<dbReference type="OrthoDB" id="3465099at2759"/>
<keyword evidence="2" id="KW-1185">Reference proteome</keyword>
<gene>
    <name evidence="1" type="ORF">NA56DRAFT_647842</name>
</gene>
<dbReference type="Proteomes" id="UP000235672">
    <property type="component" value="Unassembled WGS sequence"/>
</dbReference>
<proteinExistence type="predicted"/>
<reference evidence="1 2" key="1">
    <citation type="submission" date="2016-05" db="EMBL/GenBank/DDBJ databases">
        <title>A degradative enzymes factory behind the ericoid mycorrhizal symbiosis.</title>
        <authorList>
            <consortium name="DOE Joint Genome Institute"/>
            <person name="Martino E."/>
            <person name="Morin E."/>
            <person name="Grelet G."/>
            <person name="Kuo A."/>
            <person name="Kohler A."/>
            <person name="Daghino S."/>
            <person name="Barry K."/>
            <person name="Choi C."/>
            <person name="Cichocki N."/>
            <person name="Clum A."/>
            <person name="Copeland A."/>
            <person name="Hainaut M."/>
            <person name="Haridas S."/>
            <person name="Labutti K."/>
            <person name="Lindquist E."/>
            <person name="Lipzen A."/>
            <person name="Khouja H.-R."/>
            <person name="Murat C."/>
            <person name="Ohm R."/>
            <person name="Olson A."/>
            <person name="Spatafora J."/>
            <person name="Veneault-Fourrey C."/>
            <person name="Henrissat B."/>
            <person name="Grigoriev I."/>
            <person name="Martin F."/>
            <person name="Perotto S."/>
        </authorList>
    </citation>
    <scope>NUCLEOTIDE SEQUENCE [LARGE SCALE GENOMIC DNA]</scope>
    <source>
        <strain evidence="1 2">UAMH 7357</strain>
    </source>
</reference>
<name>A0A2J6PXD6_9HELO</name>
<evidence type="ECO:0000313" key="1">
    <source>
        <dbReference type="EMBL" id="PMD18681.1"/>
    </source>
</evidence>
<dbReference type="EMBL" id="KZ613493">
    <property type="protein sequence ID" value="PMD18681.1"/>
    <property type="molecule type" value="Genomic_DNA"/>
</dbReference>
<sequence length="94" mass="10233">MTTAVLPYSAQHYNSLPSIADAGRSLKPADIALLTTTIGQVFVKHKVQKLFGIILLHNHFSLDENEILVNIGPVAVPWKTPSLAEQLRDVKGCA</sequence>
<accession>A0A2J6PXD6</accession>
<evidence type="ECO:0000313" key="2">
    <source>
        <dbReference type="Proteomes" id="UP000235672"/>
    </source>
</evidence>
<organism evidence="1 2">
    <name type="scientific">Hyaloscypha hepaticicola</name>
    <dbReference type="NCBI Taxonomy" id="2082293"/>
    <lineage>
        <taxon>Eukaryota</taxon>
        <taxon>Fungi</taxon>
        <taxon>Dikarya</taxon>
        <taxon>Ascomycota</taxon>
        <taxon>Pezizomycotina</taxon>
        <taxon>Leotiomycetes</taxon>
        <taxon>Helotiales</taxon>
        <taxon>Hyaloscyphaceae</taxon>
        <taxon>Hyaloscypha</taxon>
    </lineage>
</organism>